<evidence type="ECO:0000313" key="2">
    <source>
        <dbReference type="EMBL" id="SNQ60181.1"/>
    </source>
</evidence>
<evidence type="ECO:0000313" key="3">
    <source>
        <dbReference type="Proteomes" id="UP000218615"/>
    </source>
</evidence>
<name>A0A284VLM5_9EURY</name>
<feature type="compositionally biased region" description="Basic and acidic residues" evidence="1">
    <location>
        <begin position="9"/>
        <end position="26"/>
    </location>
</feature>
<protein>
    <submittedName>
        <fullName evidence="2">Uncharacterized protein</fullName>
    </submittedName>
</protein>
<reference evidence="3" key="1">
    <citation type="submission" date="2017-06" db="EMBL/GenBank/DDBJ databases">
        <authorList>
            <person name="Cremers G."/>
        </authorList>
    </citation>
    <scope>NUCLEOTIDE SEQUENCE [LARGE SCALE GENOMIC DNA]</scope>
</reference>
<proteinExistence type="predicted"/>
<evidence type="ECO:0000256" key="1">
    <source>
        <dbReference type="SAM" id="MobiDB-lite"/>
    </source>
</evidence>
<accession>A0A284VLM5</accession>
<feature type="region of interest" description="Disordered" evidence="1">
    <location>
        <begin position="1"/>
        <end position="26"/>
    </location>
</feature>
<dbReference type="EMBL" id="FZMP01000076">
    <property type="protein sequence ID" value="SNQ60181.1"/>
    <property type="molecule type" value="Genomic_DNA"/>
</dbReference>
<organism evidence="2 3">
    <name type="scientific">Candidatus Methanoperedens nitratireducens</name>
    <dbReference type="NCBI Taxonomy" id="1392998"/>
    <lineage>
        <taxon>Archaea</taxon>
        <taxon>Methanobacteriati</taxon>
        <taxon>Methanobacteriota</taxon>
        <taxon>Stenosarchaea group</taxon>
        <taxon>Methanomicrobia</taxon>
        <taxon>Methanosarcinales</taxon>
        <taxon>ANME-2 cluster</taxon>
        <taxon>Candidatus Methanoperedentaceae</taxon>
        <taxon>Candidatus Methanoperedens</taxon>
    </lineage>
</organism>
<dbReference type="Proteomes" id="UP000218615">
    <property type="component" value="Unassembled WGS sequence"/>
</dbReference>
<gene>
    <name evidence="2" type="ORF">MNV_1670015</name>
</gene>
<keyword evidence="3" id="KW-1185">Reference proteome</keyword>
<sequence>MKIMFSLEKAQHRDSEHGDTDQTVKTDTKSMSADFTVFNLLNPLNISEDC</sequence>
<dbReference type="AlphaFoldDB" id="A0A284VLM5"/>